<keyword evidence="1" id="KW-0472">Membrane</keyword>
<comment type="caution">
    <text evidence="2">The sequence shown here is derived from an EMBL/GenBank/DDBJ whole genome shotgun (WGS) entry which is preliminary data.</text>
</comment>
<dbReference type="EMBL" id="JAUSSU010000002">
    <property type="protein sequence ID" value="MDQ0111936.1"/>
    <property type="molecule type" value="Genomic_DNA"/>
</dbReference>
<evidence type="ECO:0000313" key="2">
    <source>
        <dbReference type="EMBL" id="MDQ0111936.1"/>
    </source>
</evidence>
<keyword evidence="1" id="KW-1133">Transmembrane helix</keyword>
<dbReference type="Proteomes" id="UP001229346">
    <property type="component" value="Unassembled WGS sequence"/>
</dbReference>
<feature type="transmembrane region" description="Helical" evidence="1">
    <location>
        <begin position="81"/>
        <end position="101"/>
    </location>
</feature>
<organism evidence="2 3">
    <name type="scientific">Paenibacillus harenae</name>
    <dbReference type="NCBI Taxonomy" id="306543"/>
    <lineage>
        <taxon>Bacteria</taxon>
        <taxon>Bacillati</taxon>
        <taxon>Bacillota</taxon>
        <taxon>Bacilli</taxon>
        <taxon>Bacillales</taxon>
        <taxon>Paenibacillaceae</taxon>
        <taxon>Paenibacillus</taxon>
    </lineage>
</organism>
<reference evidence="2 3" key="1">
    <citation type="submission" date="2023-07" db="EMBL/GenBank/DDBJ databases">
        <title>Sorghum-associated microbial communities from plants grown in Nebraska, USA.</title>
        <authorList>
            <person name="Schachtman D."/>
        </authorList>
    </citation>
    <scope>NUCLEOTIDE SEQUENCE [LARGE SCALE GENOMIC DNA]</scope>
    <source>
        <strain evidence="2 3">CC482</strain>
    </source>
</reference>
<dbReference type="RefSeq" id="WP_307202284.1">
    <property type="nucleotide sequence ID" value="NZ_JAUSSU010000002.1"/>
</dbReference>
<proteinExistence type="predicted"/>
<evidence type="ECO:0008006" key="4">
    <source>
        <dbReference type="Google" id="ProtNLM"/>
    </source>
</evidence>
<feature type="transmembrane region" description="Helical" evidence="1">
    <location>
        <begin position="53"/>
        <end position="74"/>
    </location>
</feature>
<keyword evidence="1" id="KW-0812">Transmembrane</keyword>
<accession>A0ABT9TX56</accession>
<protein>
    <recommendedName>
        <fullName evidence="4">DUF1761 domain-containing protein</fullName>
    </recommendedName>
</protein>
<sequence>MFNVIQEINWIAVLLAALASSLLGGVWFTLIFGKSYAIALGKESTPNEKPAPIFIVGPFACGLVTTVAMAILIYAFGIESIVNAIIFGCIVGIGLLASTTVNTAINPNIPRPLLYGLISGSYFLLSGLIISVILLVMK</sequence>
<gene>
    <name evidence="2" type="ORF">J2T15_001369</name>
</gene>
<name>A0ABT9TX56_PAEHA</name>
<evidence type="ECO:0000313" key="3">
    <source>
        <dbReference type="Proteomes" id="UP001229346"/>
    </source>
</evidence>
<feature type="transmembrane region" description="Helical" evidence="1">
    <location>
        <begin position="113"/>
        <end position="137"/>
    </location>
</feature>
<dbReference type="InterPro" id="IPR013879">
    <property type="entry name" value="DUF1761"/>
</dbReference>
<feature type="transmembrane region" description="Helical" evidence="1">
    <location>
        <begin position="12"/>
        <end position="33"/>
    </location>
</feature>
<evidence type="ECO:0000256" key="1">
    <source>
        <dbReference type="SAM" id="Phobius"/>
    </source>
</evidence>
<dbReference type="Pfam" id="PF08570">
    <property type="entry name" value="DUF1761"/>
    <property type="match status" value="1"/>
</dbReference>
<keyword evidence="3" id="KW-1185">Reference proteome</keyword>